<sequence length="361" mass="40193">MSRRFDDLDNKGGGFNDSEKLAEAPVDDHSSTSGSSGGAPKAYFDKVVNGKRVLTEEMVDPSVLGYGWSTRKKYAILTVIGERPRADAYGSATLQISLNFNESTYYAILALSDTPRRRVSIPTPSLVSQRRFLFQKPQLGSWYAFADGKLIPPCSVGQLGYLIPYAFGCELWAPWSEVYGRWPILQLSLFLVNCFSLLQALAQNYAQMMVAGLSSAGGSVTLGVVADLFDADTQQYAVAYIVWSSVSGTTVGPIVGGFVQSFAPTWRWISWLQLIFNGFTMCLMWLIPETRSTILLDKEAKRRRKEAVKAGKPEPNIWGPNEVAEQRITVKEVVVTFYRPFELFLTEPIVLFCSLLRKSRV</sequence>
<feature type="region of interest" description="Disordered" evidence="5">
    <location>
        <begin position="1"/>
        <end position="38"/>
    </location>
</feature>
<feature type="compositionally biased region" description="Basic and acidic residues" evidence="5">
    <location>
        <begin position="1"/>
        <end position="10"/>
    </location>
</feature>
<feature type="transmembrane region" description="Helical" evidence="6">
    <location>
        <begin position="236"/>
        <end position="256"/>
    </location>
</feature>
<organism evidence="7 8">
    <name type="scientific">Wallemia hederae</name>
    <dbReference type="NCBI Taxonomy" id="1540922"/>
    <lineage>
        <taxon>Eukaryota</taxon>
        <taxon>Fungi</taxon>
        <taxon>Dikarya</taxon>
        <taxon>Basidiomycota</taxon>
        <taxon>Wallemiomycotina</taxon>
        <taxon>Wallemiomycetes</taxon>
        <taxon>Wallemiales</taxon>
        <taxon>Wallemiaceae</taxon>
        <taxon>Wallemia</taxon>
    </lineage>
</organism>
<dbReference type="Pfam" id="PF07690">
    <property type="entry name" value="MFS_1"/>
    <property type="match status" value="1"/>
</dbReference>
<feature type="compositionally biased region" description="Basic and acidic residues" evidence="5">
    <location>
        <begin position="17"/>
        <end position="30"/>
    </location>
</feature>
<keyword evidence="8" id="KW-1185">Reference proteome</keyword>
<evidence type="ECO:0000313" key="7">
    <source>
        <dbReference type="EMBL" id="TIA85017.1"/>
    </source>
</evidence>
<evidence type="ECO:0000256" key="2">
    <source>
        <dbReference type="ARBA" id="ARBA00022692"/>
    </source>
</evidence>
<gene>
    <name evidence="7" type="ORF">E3P99_04094</name>
</gene>
<evidence type="ECO:0000256" key="4">
    <source>
        <dbReference type="ARBA" id="ARBA00023136"/>
    </source>
</evidence>
<name>A0A4T0FAJ2_9BASI</name>
<protein>
    <recommendedName>
        <fullName evidence="9">Major facilitator superfamily (MFS) profile domain-containing protein</fullName>
    </recommendedName>
</protein>
<dbReference type="PANTHER" id="PTHR23502:SF3">
    <property type="entry name" value="MAJOR FACILITATOR SUPERFAMILY (MFS) PROFILE DOMAIN-CONTAINING PROTEIN-RELATED"/>
    <property type="match status" value="1"/>
</dbReference>
<dbReference type="Gene3D" id="1.20.1250.20">
    <property type="entry name" value="MFS general substrate transporter like domains"/>
    <property type="match status" value="1"/>
</dbReference>
<reference evidence="7 8" key="1">
    <citation type="submission" date="2019-03" db="EMBL/GenBank/DDBJ databases">
        <title>Sequencing 23 genomes of Wallemia ichthyophaga.</title>
        <authorList>
            <person name="Gostincar C."/>
        </authorList>
    </citation>
    <scope>NUCLEOTIDE SEQUENCE [LARGE SCALE GENOMIC DNA]</scope>
    <source>
        <strain evidence="7 8">EXF-5753</strain>
    </source>
</reference>
<evidence type="ECO:0000256" key="6">
    <source>
        <dbReference type="SAM" id="Phobius"/>
    </source>
</evidence>
<dbReference type="SUPFAM" id="SSF103473">
    <property type="entry name" value="MFS general substrate transporter"/>
    <property type="match status" value="1"/>
</dbReference>
<evidence type="ECO:0000256" key="1">
    <source>
        <dbReference type="ARBA" id="ARBA00004141"/>
    </source>
</evidence>
<evidence type="ECO:0008006" key="9">
    <source>
        <dbReference type="Google" id="ProtNLM"/>
    </source>
</evidence>
<dbReference type="InterPro" id="IPR036259">
    <property type="entry name" value="MFS_trans_sf"/>
</dbReference>
<proteinExistence type="predicted"/>
<accession>A0A4T0FAJ2</accession>
<evidence type="ECO:0000256" key="5">
    <source>
        <dbReference type="SAM" id="MobiDB-lite"/>
    </source>
</evidence>
<evidence type="ECO:0000256" key="3">
    <source>
        <dbReference type="ARBA" id="ARBA00022989"/>
    </source>
</evidence>
<evidence type="ECO:0000313" key="8">
    <source>
        <dbReference type="Proteomes" id="UP000310189"/>
    </source>
</evidence>
<keyword evidence="2 6" id="KW-0812">Transmembrane</keyword>
<dbReference type="InterPro" id="IPR011701">
    <property type="entry name" value="MFS"/>
</dbReference>
<dbReference type="GO" id="GO:0022857">
    <property type="term" value="F:transmembrane transporter activity"/>
    <property type="evidence" value="ECO:0007669"/>
    <property type="project" value="InterPro"/>
</dbReference>
<dbReference type="AlphaFoldDB" id="A0A4T0FAJ2"/>
<dbReference type="Proteomes" id="UP000310189">
    <property type="component" value="Unassembled WGS sequence"/>
</dbReference>
<keyword evidence="3 6" id="KW-1133">Transmembrane helix</keyword>
<comment type="caution">
    <text evidence="7">The sequence shown here is derived from an EMBL/GenBank/DDBJ whole genome shotgun (WGS) entry which is preliminary data.</text>
</comment>
<feature type="transmembrane region" description="Helical" evidence="6">
    <location>
        <begin position="268"/>
        <end position="287"/>
    </location>
</feature>
<keyword evidence="4 6" id="KW-0472">Membrane</keyword>
<comment type="subcellular location">
    <subcellularLocation>
        <location evidence="1">Membrane</location>
        <topology evidence="1">Multi-pass membrane protein</topology>
    </subcellularLocation>
</comment>
<dbReference type="OrthoDB" id="5376138at2759"/>
<dbReference type="GO" id="GO:0005886">
    <property type="term" value="C:plasma membrane"/>
    <property type="evidence" value="ECO:0007669"/>
    <property type="project" value="TreeGrafter"/>
</dbReference>
<feature type="transmembrane region" description="Helical" evidence="6">
    <location>
        <begin position="208"/>
        <end position="229"/>
    </location>
</feature>
<dbReference type="EMBL" id="SPNW01000129">
    <property type="protein sequence ID" value="TIA85017.1"/>
    <property type="molecule type" value="Genomic_DNA"/>
</dbReference>
<dbReference type="PANTHER" id="PTHR23502">
    <property type="entry name" value="MAJOR FACILITATOR SUPERFAMILY"/>
    <property type="match status" value="1"/>
</dbReference>